<evidence type="ECO:0000313" key="2">
    <source>
        <dbReference type="Proteomes" id="UP000299102"/>
    </source>
</evidence>
<protein>
    <submittedName>
        <fullName evidence="1">Uncharacterized protein</fullName>
    </submittedName>
</protein>
<comment type="caution">
    <text evidence="1">The sequence shown here is derived from an EMBL/GenBank/DDBJ whole genome shotgun (WGS) entry which is preliminary data.</text>
</comment>
<dbReference type="OrthoDB" id="7377141at2759"/>
<dbReference type="AlphaFoldDB" id="A0A4C1WHY1"/>
<name>A0A4C1WHY1_EUMVA</name>
<proteinExistence type="predicted"/>
<sequence>MFGEAIMLKYGSKHSTVSEYQLDRFAIVTRNSREALNLVLLPLIFGATYQLSLRTFLQVLIWLGNSPNLVNYGWKKTNTINVSPGTDLIPISSSRGSDNGLLPLQQ</sequence>
<keyword evidence="2" id="KW-1185">Reference proteome</keyword>
<dbReference type="EMBL" id="BGZK01000559">
    <property type="protein sequence ID" value="GBP50132.1"/>
    <property type="molecule type" value="Genomic_DNA"/>
</dbReference>
<dbReference type="Proteomes" id="UP000299102">
    <property type="component" value="Unassembled WGS sequence"/>
</dbReference>
<organism evidence="1 2">
    <name type="scientific">Eumeta variegata</name>
    <name type="common">Bagworm moth</name>
    <name type="synonym">Eumeta japonica</name>
    <dbReference type="NCBI Taxonomy" id="151549"/>
    <lineage>
        <taxon>Eukaryota</taxon>
        <taxon>Metazoa</taxon>
        <taxon>Ecdysozoa</taxon>
        <taxon>Arthropoda</taxon>
        <taxon>Hexapoda</taxon>
        <taxon>Insecta</taxon>
        <taxon>Pterygota</taxon>
        <taxon>Neoptera</taxon>
        <taxon>Endopterygota</taxon>
        <taxon>Lepidoptera</taxon>
        <taxon>Glossata</taxon>
        <taxon>Ditrysia</taxon>
        <taxon>Tineoidea</taxon>
        <taxon>Psychidae</taxon>
        <taxon>Oiketicinae</taxon>
        <taxon>Eumeta</taxon>
    </lineage>
</organism>
<evidence type="ECO:0000313" key="1">
    <source>
        <dbReference type="EMBL" id="GBP50132.1"/>
    </source>
</evidence>
<accession>A0A4C1WHY1</accession>
<reference evidence="1 2" key="1">
    <citation type="journal article" date="2019" name="Commun. Biol.">
        <title>The bagworm genome reveals a unique fibroin gene that provides high tensile strength.</title>
        <authorList>
            <person name="Kono N."/>
            <person name="Nakamura H."/>
            <person name="Ohtoshi R."/>
            <person name="Tomita M."/>
            <person name="Numata K."/>
            <person name="Arakawa K."/>
        </authorList>
    </citation>
    <scope>NUCLEOTIDE SEQUENCE [LARGE SCALE GENOMIC DNA]</scope>
</reference>
<gene>
    <name evidence="1" type="ORF">EVAR_42813_1</name>
</gene>